<dbReference type="InterPro" id="IPR036116">
    <property type="entry name" value="FN3_sf"/>
</dbReference>
<dbReference type="InParanoid" id="A0A067QY05"/>
<dbReference type="OrthoDB" id="6381660at2759"/>
<sequence>MQGCWSFLLGLCPEAQSRSRHLRGIEGALVLSLFLLVHDTCGDYNTCSVGLSTPGVTIPRGDVLLEYGEPLRILCILNVSHSAAVGKNSSDLVFFHDSNEIPHEFVTVVNSTTLEIYVEKPPISSSMYYCKLKTNNIHDLYTAVCLNKVVVDRKPQEVQNFSCISRNWENLTCSWKKPHSFITTTYDLSFRLPGRAGGRIRYRCPQIVENETDSFCFWDLTTDPHYRQPYEYYYFTLSGRNTFGNWTKQIKFHHYCHVIPAPPPDLMIVNVTVTNATLEWPVPFPLQIFPPGLTPKVEYQSTYDERGKWLVANMSSVNRDNETYRYILDGLKYANTLYDVRVYLSSKLALGEDKWSAPAINTFRTKPTIPGAVPRTDIGSFEVSGGLPNRDVYIYWQHIPDHLKNGENFEYKIISVKENGHERSLTPNETTNAYAKFRGISFNSFRFKIVAANREGYSKDVSEVYVPSKTELPAEPVSFTKIAFDNGEYELSWKPPASAADRSKIENYTIFWCNHERDRPYQCTGFLNWTHVPRNVTLKKIHVSEDKIYQFAISANTKNASSGMVWASCTVIHNKVVGKMKSVWINRIGSTYIEVGWKLDCSDRIGTVQGFNIYYCPIVSPYNLSCKEHELNTTVMGDPLTIHGNITNLKPYTIYMVAIAVITQSGEGLQSEPLYNTTLEAAPVAPGPVNITEITNTSMIVTWQPPNSLNGALRNYDIFYGSRNKRLNMNTNEKPETIPVSVKLENLTSFYNYTVSVVACTTACSEKSQPVTVQTDIGVPGVMERPTVQIINSSMVLVSWKPPHNRGGLLNYYEVTAIKVDEDSERNETHLYNTTATESQIPVPDCETEGYLKYLFLVRAVNVGANNVTFHGNWSSPGESNCYSSAIPKALVIVIWVCGTIIFLTMSVFFCYMVKRAWLRCKEMQDVEVKLPPGLAPSEKEKDHEYWPPVDTRDHILGKPRSNASADEEYLLDKKEERHGRNPIGDCRNESVSSSLKSGTQFCDSGIEVDQVSIASALAYLYN</sequence>
<dbReference type="SUPFAM" id="SSF49265">
    <property type="entry name" value="Fibronectin type III"/>
    <property type="match status" value="5"/>
</dbReference>
<feature type="signal peptide" evidence="3">
    <location>
        <begin position="1"/>
        <end position="42"/>
    </location>
</feature>
<evidence type="ECO:0000313" key="5">
    <source>
        <dbReference type="EMBL" id="KDR09708.1"/>
    </source>
</evidence>
<dbReference type="SMART" id="SM00060">
    <property type="entry name" value="FN3"/>
    <property type="match status" value="7"/>
</dbReference>
<dbReference type="PROSITE" id="PS50853">
    <property type="entry name" value="FN3"/>
    <property type="match status" value="4"/>
</dbReference>
<evidence type="ECO:0000256" key="2">
    <source>
        <dbReference type="SAM" id="Phobius"/>
    </source>
</evidence>
<organism evidence="5 6">
    <name type="scientific">Zootermopsis nevadensis</name>
    <name type="common">Dampwood termite</name>
    <dbReference type="NCBI Taxonomy" id="136037"/>
    <lineage>
        <taxon>Eukaryota</taxon>
        <taxon>Metazoa</taxon>
        <taxon>Ecdysozoa</taxon>
        <taxon>Arthropoda</taxon>
        <taxon>Hexapoda</taxon>
        <taxon>Insecta</taxon>
        <taxon>Pterygota</taxon>
        <taxon>Neoptera</taxon>
        <taxon>Polyneoptera</taxon>
        <taxon>Dictyoptera</taxon>
        <taxon>Blattodea</taxon>
        <taxon>Blattoidea</taxon>
        <taxon>Termitoidae</taxon>
        <taxon>Termopsidae</taxon>
        <taxon>Zootermopsis</taxon>
    </lineage>
</organism>
<keyword evidence="2" id="KW-0472">Membrane</keyword>
<keyword evidence="5" id="KW-0675">Receptor</keyword>
<feature type="domain" description="Fibronectin type-III" evidence="4">
    <location>
        <begin position="579"/>
        <end position="681"/>
    </location>
</feature>
<dbReference type="EMBL" id="KK853224">
    <property type="protein sequence ID" value="KDR09708.1"/>
    <property type="molecule type" value="Genomic_DNA"/>
</dbReference>
<feature type="domain" description="Fibronectin type-III" evidence="4">
    <location>
        <begin position="782"/>
        <end position="885"/>
    </location>
</feature>
<dbReference type="Pfam" id="PF00041">
    <property type="entry name" value="fn3"/>
    <property type="match status" value="2"/>
</dbReference>
<keyword evidence="2" id="KW-1133">Transmembrane helix</keyword>
<keyword evidence="2" id="KW-0812">Transmembrane</keyword>
<proteinExistence type="predicted"/>
<evidence type="ECO:0000313" key="6">
    <source>
        <dbReference type="Proteomes" id="UP000027135"/>
    </source>
</evidence>
<accession>A0A067QY05</accession>
<dbReference type="PANTHER" id="PTHR13817">
    <property type="entry name" value="TITIN"/>
    <property type="match status" value="1"/>
</dbReference>
<dbReference type="CDD" id="cd00063">
    <property type="entry name" value="FN3"/>
    <property type="match status" value="4"/>
</dbReference>
<dbReference type="InterPro" id="IPR050964">
    <property type="entry name" value="Striated_Muscle_Regulatory"/>
</dbReference>
<dbReference type="FunCoup" id="A0A067QY05">
    <property type="interactions" value="62"/>
</dbReference>
<keyword evidence="1" id="KW-0677">Repeat</keyword>
<evidence type="ECO:0000256" key="3">
    <source>
        <dbReference type="SAM" id="SignalP"/>
    </source>
</evidence>
<dbReference type="STRING" id="136037.A0A067QY05"/>
<gene>
    <name evidence="5" type="ORF">L798_15638</name>
</gene>
<feature type="transmembrane region" description="Helical" evidence="2">
    <location>
        <begin position="890"/>
        <end position="914"/>
    </location>
</feature>
<evidence type="ECO:0000256" key="1">
    <source>
        <dbReference type="ARBA" id="ARBA00022737"/>
    </source>
</evidence>
<dbReference type="eggNOG" id="ENOG502QTMM">
    <property type="taxonomic scope" value="Eukaryota"/>
</dbReference>
<reference evidence="5 6" key="1">
    <citation type="journal article" date="2014" name="Nat. Commun.">
        <title>Molecular traces of alternative social organization in a termite genome.</title>
        <authorList>
            <person name="Terrapon N."/>
            <person name="Li C."/>
            <person name="Robertson H.M."/>
            <person name="Ji L."/>
            <person name="Meng X."/>
            <person name="Booth W."/>
            <person name="Chen Z."/>
            <person name="Childers C.P."/>
            <person name="Glastad K.M."/>
            <person name="Gokhale K."/>
            <person name="Gowin J."/>
            <person name="Gronenberg W."/>
            <person name="Hermansen R.A."/>
            <person name="Hu H."/>
            <person name="Hunt B.G."/>
            <person name="Huylmans A.K."/>
            <person name="Khalil S.M."/>
            <person name="Mitchell R.D."/>
            <person name="Munoz-Torres M.C."/>
            <person name="Mustard J.A."/>
            <person name="Pan H."/>
            <person name="Reese J.T."/>
            <person name="Scharf M.E."/>
            <person name="Sun F."/>
            <person name="Vogel H."/>
            <person name="Xiao J."/>
            <person name="Yang W."/>
            <person name="Yang Z."/>
            <person name="Yang Z."/>
            <person name="Zhou J."/>
            <person name="Zhu J."/>
            <person name="Brent C.S."/>
            <person name="Elsik C.G."/>
            <person name="Goodisman M.A."/>
            <person name="Liberles D.A."/>
            <person name="Roe R.M."/>
            <person name="Vargo E.L."/>
            <person name="Vilcinskas A."/>
            <person name="Wang J."/>
            <person name="Bornberg-Bauer E."/>
            <person name="Korb J."/>
            <person name="Zhang G."/>
            <person name="Liebig J."/>
        </authorList>
    </citation>
    <scope>NUCLEOTIDE SEQUENCE [LARGE SCALE GENOMIC DNA]</scope>
    <source>
        <tissue evidence="5">Whole organism</tissue>
    </source>
</reference>
<feature type="domain" description="Fibronectin type-III" evidence="4">
    <location>
        <begin position="262"/>
        <end position="368"/>
    </location>
</feature>
<dbReference type="InterPro" id="IPR013783">
    <property type="entry name" value="Ig-like_fold"/>
</dbReference>
<dbReference type="AlphaFoldDB" id="A0A067QY05"/>
<dbReference type="OMA" id="NLTYCQR"/>
<feature type="domain" description="Fibronectin type-III" evidence="4">
    <location>
        <begin position="685"/>
        <end position="778"/>
    </location>
</feature>
<name>A0A067QY05_ZOONE</name>
<dbReference type="PANTHER" id="PTHR13817:SF166">
    <property type="entry name" value="NEURONAL IGCAM-RELATED"/>
    <property type="match status" value="1"/>
</dbReference>
<keyword evidence="3" id="KW-0732">Signal</keyword>
<dbReference type="Proteomes" id="UP000027135">
    <property type="component" value="Unassembled WGS sequence"/>
</dbReference>
<protein>
    <submittedName>
        <fullName evidence="5">Cytokine receptor</fullName>
    </submittedName>
</protein>
<dbReference type="Gene3D" id="2.60.40.10">
    <property type="entry name" value="Immunoglobulins"/>
    <property type="match status" value="8"/>
</dbReference>
<keyword evidence="6" id="KW-1185">Reference proteome</keyword>
<feature type="chain" id="PRO_5001647899" evidence="3">
    <location>
        <begin position="43"/>
        <end position="1023"/>
    </location>
</feature>
<evidence type="ECO:0000259" key="4">
    <source>
        <dbReference type="PROSITE" id="PS50853"/>
    </source>
</evidence>
<dbReference type="InterPro" id="IPR003961">
    <property type="entry name" value="FN3_dom"/>
</dbReference>